<sequence>RYHGVCQKTKQGQIYYETKIHWNGDLLVGRYENEIEAAIAYNKAASTLLRKGYLKDYPVNYIEELSDSEYRSRYQVVDISDKIKVLKSLL</sequence>
<gene>
    <name evidence="1" type="ORF">LEA_14836</name>
</gene>
<evidence type="ECO:0000313" key="1">
    <source>
        <dbReference type="EMBL" id="EKC56436.1"/>
    </source>
</evidence>
<dbReference type="GO" id="GO:0003700">
    <property type="term" value="F:DNA-binding transcription factor activity"/>
    <property type="evidence" value="ECO:0007669"/>
    <property type="project" value="InterPro"/>
</dbReference>
<proteinExistence type="predicted"/>
<comment type="caution">
    <text evidence="1">The sequence shown here is derived from an EMBL/GenBank/DDBJ whole genome shotgun (WGS) entry which is preliminary data.</text>
</comment>
<reference evidence="1" key="1">
    <citation type="journal article" date="2013" name="Environ. Microbiol.">
        <title>Microbiota from the distal guts of lean and obese adolescents exhibit partial functional redundancy besides clear differences in community structure.</title>
        <authorList>
            <person name="Ferrer M."/>
            <person name="Ruiz A."/>
            <person name="Lanza F."/>
            <person name="Haange S.B."/>
            <person name="Oberbach A."/>
            <person name="Till H."/>
            <person name="Bargiela R."/>
            <person name="Campoy C."/>
            <person name="Segura M.T."/>
            <person name="Richter M."/>
            <person name="von Bergen M."/>
            <person name="Seifert J."/>
            <person name="Suarez A."/>
        </authorList>
    </citation>
    <scope>NUCLEOTIDE SEQUENCE</scope>
</reference>
<dbReference type="EMBL" id="AJWY01010113">
    <property type="protein sequence ID" value="EKC56436.1"/>
    <property type="molecule type" value="Genomic_DNA"/>
</dbReference>
<feature type="non-terminal residue" evidence="1">
    <location>
        <position position="1"/>
    </location>
</feature>
<dbReference type="Gene3D" id="3.30.730.10">
    <property type="entry name" value="AP2/ERF domain"/>
    <property type="match status" value="1"/>
</dbReference>
<evidence type="ECO:0008006" key="2">
    <source>
        <dbReference type="Google" id="ProtNLM"/>
    </source>
</evidence>
<name>K1TAW8_9ZZZZ</name>
<organism evidence="1">
    <name type="scientific">human gut metagenome</name>
    <dbReference type="NCBI Taxonomy" id="408170"/>
    <lineage>
        <taxon>unclassified sequences</taxon>
        <taxon>metagenomes</taxon>
        <taxon>organismal metagenomes</taxon>
    </lineage>
</organism>
<dbReference type="InterPro" id="IPR036955">
    <property type="entry name" value="AP2/ERF_dom_sf"/>
</dbReference>
<protein>
    <recommendedName>
        <fullName evidence="2">AP2/ERF domain-containing protein</fullName>
    </recommendedName>
</protein>
<dbReference type="AlphaFoldDB" id="K1TAW8"/>
<accession>K1TAW8</accession>